<keyword evidence="1" id="KW-0812">Transmembrane</keyword>
<feature type="transmembrane region" description="Helical" evidence="1">
    <location>
        <begin position="67"/>
        <end position="84"/>
    </location>
</feature>
<feature type="transmembrane region" description="Helical" evidence="1">
    <location>
        <begin position="275"/>
        <end position="292"/>
    </location>
</feature>
<feature type="domain" description="DUF4401" evidence="2">
    <location>
        <begin position="35"/>
        <end position="228"/>
    </location>
</feature>
<organism evidence="3 4">
    <name type="scientific">Steroidobacter agaridevorans</name>
    <dbReference type="NCBI Taxonomy" id="2695856"/>
    <lineage>
        <taxon>Bacteria</taxon>
        <taxon>Pseudomonadati</taxon>
        <taxon>Pseudomonadota</taxon>
        <taxon>Gammaproteobacteria</taxon>
        <taxon>Steroidobacterales</taxon>
        <taxon>Steroidobacteraceae</taxon>
        <taxon>Steroidobacter</taxon>
    </lineage>
</organism>
<keyword evidence="4" id="KW-1185">Reference proteome</keyword>
<dbReference type="EMBL" id="BLJN01000005">
    <property type="protein sequence ID" value="GFE82766.1"/>
    <property type="molecule type" value="Genomic_DNA"/>
</dbReference>
<sequence>MNGTITAAELRHELVRRQLIEPSADKVPDTTDGRPWFISLVLGASGWLAGVCVLAFASTLFEPESPVAVAVMGLVLLAAAFALYAVDRDSQFFDQFALALSIAGQFAMVWAAHGATDSDATTAAATCAMQVLLLFAMPNPFAKTIAAFFACCAWALTVRFAWWGSSTHDVAAQVALAPALIGWFIVWLPIIGATHALINNESRWMPGAARRIARPALTGLLISLSLATWISEPFDSLMFWNDQPQKNWLALWPLLGAAGALLAAIYAFRLRSRALIGIASVGALLHVGQFYYLLGLTLLTKSCIMVALGVLALLTATWLQRRGSEQEVAT</sequence>
<evidence type="ECO:0000313" key="3">
    <source>
        <dbReference type="EMBL" id="GFE82766.1"/>
    </source>
</evidence>
<dbReference type="AlphaFoldDB" id="A0A829YJS8"/>
<keyword evidence="1" id="KW-0472">Membrane</keyword>
<protein>
    <recommendedName>
        <fullName evidence="2">DUF4401 domain-containing protein</fullName>
    </recommendedName>
</protein>
<dbReference type="RefSeq" id="WP_161814419.1">
    <property type="nucleotide sequence ID" value="NZ_BLJN01000005.1"/>
</dbReference>
<evidence type="ECO:0000259" key="2">
    <source>
        <dbReference type="Pfam" id="PF14351"/>
    </source>
</evidence>
<gene>
    <name evidence="3" type="ORF">GCM10011487_47660</name>
</gene>
<feature type="transmembrane region" description="Helical" evidence="1">
    <location>
        <begin position="250"/>
        <end position="268"/>
    </location>
</feature>
<accession>A0A829YJS8</accession>
<feature type="transmembrane region" description="Helical" evidence="1">
    <location>
        <begin position="298"/>
        <end position="319"/>
    </location>
</feature>
<keyword evidence="1" id="KW-1133">Transmembrane helix</keyword>
<proteinExistence type="predicted"/>
<evidence type="ECO:0000313" key="4">
    <source>
        <dbReference type="Proteomes" id="UP000445000"/>
    </source>
</evidence>
<dbReference type="InterPro" id="IPR025513">
    <property type="entry name" value="DUF4401"/>
</dbReference>
<comment type="caution">
    <text evidence="3">The sequence shown here is derived from an EMBL/GenBank/DDBJ whole genome shotgun (WGS) entry which is preliminary data.</text>
</comment>
<evidence type="ECO:0000256" key="1">
    <source>
        <dbReference type="SAM" id="Phobius"/>
    </source>
</evidence>
<feature type="domain" description="DUF4401" evidence="2">
    <location>
        <begin position="247"/>
        <end position="321"/>
    </location>
</feature>
<dbReference type="Pfam" id="PF14351">
    <property type="entry name" value="DUF4401"/>
    <property type="match status" value="2"/>
</dbReference>
<feature type="transmembrane region" description="Helical" evidence="1">
    <location>
        <begin position="144"/>
        <end position="164"/>
    </location>
</feature>
<feature type="transmembrane region" description="Helical" evidence="1">
    <location>
        <begin position="36"/>
        <end position="61"/>
    </location>
</feature>
<feature type="transmembrane region" description="Helical" evidence="1">
    <location>
        <begin position="170"/>
        <end position="191"/>
    </location>
</feature>
<name>A0A829YJS8_9GAMM</name>
<dbReference type="Proteomes" id="UP000445000">
    <property type="component" value="Unassembled WGS sequence"/>
</dbReference>
<reference evidence="4" key="1">
    <citation type="submission" date="2020-01" db="EMBL/GenBank/DDBJ databases">
        <title>'Steroidobacter agaridevorans' sp. nov., agar-degrading bacteria isolated from rhizosphere soils.</title>
        <authorList>
            <person name="Ikenaga M."/>
            <person name="Kataoka M."/>
            <person name="Murouchi A."/>
            <person name="Katsuragi S."/>
            <person name="Sakai M."/>
        </authorList>
    </citation>
    <scope>NUCLEOTIDE SEQUENCE [LARGE SCALE GENOMIC DNA]</scope>
    <source>
        <strain evidence="4">YU21-B</strain>
    </source>
</reference>
<feature type="transmembrane region" description="Helical" evidence="1">
    <location>
        <begin position="212"/>
        <end position="230"/>
    </location>
</feature>